<evidence type="ECO:0000313" key="1">
    <source>
        <dbReference type="EMBL" id="MBE9069821.1"/>
    </source>
</evidence>
<dbReference type="AlphaFoldDB" id="A0A928ZYK4"/>
<gene>
    <name evidence="1" type="ORF">IQ260_24565</name>
</gene>
<dbReference type="InterPro" id="IPR025458">
    <property type="entry name" value="DUF4278"/>
</dbReference>
<evidence type="ECO:0000313" key="2">
    <source>
        <dbReference type="Proteomes" id="UP000615026"/>
    </source>
</evidence>
<dbReference type="RefSeq" id="WP_193995706.1">
    <property type="nucleotide sequence ID" value="NZ_JADEXP010000326.1"/>
</dbReference>
<dbReference type="Proteomes" id="UP000615026">
    <property type="component" value="Unassembled WGS sequence"/>
</dbReference>
<keyword evidence="2" id="KW-1185">Reference proteome</keyword>
<dbReference type="EMBL" id="JADEXP010000326">
    <property type="protein sequence ID" value="MBE9069821.1"/>
    <property type="molecule type" value="Genomic_DNA"/>
</dbReference>
<name>A0A928ZYK4_LEPEC</name>
<reference evidence="1" key="1">
    <citation type="submission" date="2020-10" db="EMBL/GenBank/DDBJ databases">
        <authorList>
            <person name="Castelo-Branco R."/>
            <person name="Eusebio N."/>
            <person name="Adriana R."/>
            <person name="Vieira A."/>
            <person name="Brugerolle De Fraissinette N."/>
            <person name="Rezende De Castro R."/>
            <person name="Schneider M.P."/>
            <person name="Vasconcelos V."/>
            <person name="Leao P.N."/>
        </authorList>
    </citation>
    <scope>NUCLEOTIDE SEQUENCE</scope>
    <source>
        <strain evidence="1">LEGE 11479</strain>
    </source>
</reference>
<proteinExistence type="predicted"/>
<dbReference type="Pfam" id="PF14105">
    <property type="entry name" value="DUF4278"/>
    <property type="match status" value="1"/>
</dbReference>
<protein>
    <submittedName>
        <fullName evidence="1">DUF4278 domain-containing protein</fullName>
    </submittedName>
</protein>
<accession>A0A928ZYK4</accession>
<sequence>MKLSFLGANYEAHFEDVQVTDTEKIGTYRGAPLKRKAFKIAEHPHQRVQLTYRGVKYNQDV</sequence>
<organism evidence="1 2">
    <name type="scientific">Leptolyngbya cf. ectocarpi LEGE 11479</name>
    <dbReference type="NCBI Taxonomy" id="1828722"/>
    <lineage>
        <taxon>Bacteria</taxon>
        <taxon>Bacillati</taxon>
        <taxon>Cyanobacteriota</taxon>
        <taxon>Cyanophyceae</taxon>
        <taxon>Leptolyngbyales</taxon>
        <taxon>Leptolyngbyaceae</taxon>
        <taxon>Leptolyngbya group</taxon>
        <taxon>Leptolyngbya</taxon>
    </lineage>
</organism>
<comment type="caution">
    <text evidence="1">The sequence shown here is derived from an EMBL/GenBank/DDBJ whole genome shotgun (WGS) entry which is preliminary data.</text>
</comment>